<keyword evidence="7" id="KW-1185">Reference proteome</keyword>
<dbReference type="SUPFAM" id="SSF52540">
    <property type="entry name" value="P-loop containing nucleoside triphosphate hydrolases"/>
    <property type="match status" value="1"/>
</dbReference>
<protein>
    <recommendedName>
        <fullName evidence="5">DNA2/NAM7 helicase-like C-terminal domain-containing protein</fullName>
    </recommendedName>
</protein>
<evidence type="ECO:0000256" key="2">
    <source>
        <dbReference type="ARBA" id="ARBA00022801"/>
    </source>
</evidence>
<keyword evidence="3" id="KW-0347">Helicase</keyword>
<evidence type="ECO:0000256" key="4">
    <source>
        <dbReference type="ARBA" id="ARBA00022840"/>
    </source>
</evidence>
<dbReference type="InterPro" id="IPR027417">
    <property type="entry name" value="P-loop_NTPase"/>
</dbReference>
<dbReference type="Proteomes" id="UP000199114">
    <property type="component" value="Unassembled WGS sequence"/>
</dbReference>
<dbReference type="InterPro" id="IPR041679">
    <property type="entry name" value="DNA2/NAM7-like_C"/>
</dbReference>
<evidence type="ECO:0000259" key="5">
    <source>
        <dbReference type="Pfam" id="PF13087"/>
    </source>
</evidence>
<reference evidence="7" key="1">
    <citation type="submission" date="2016-10" db="EMBL/GenBank/DDBJ databases">
        <authorList>
            <person name="Varghese N."/>
            <person name="Submissions S."/>
        </authorList>
    </citation>
    <scope>NUCLEOTIDE SEQUENCE [LARGE SCALE GENOMIC DNA]</scope>
    <source>
        <strain evidence="7">DSM 25055</strain>
    </source>
</reference>
<dbReference type="InterPro" id="IPR047187">
    <property type="entry name" value="SF1_C_Upf1"/>
</dbReference>
<keyword evidence="4" id="KW-0067">ATP-binding</keyword>
<evidence type="ECO:0000256" key="3">
    <source>
        <dbReference type="ARBA" id="ARBA00022806"/>
    </source>
</evidence>
<evidence type="ECO:0000313" key="7">
    <source>
        <dbReference type="Proteomes" id="UP000199114"/>
    </source>
</evidence>
<keyword evidence="2" id="KW-0378">Hydrolase</keyword>
<dbReference type="GO" id="GO:0016787">
    <property type="term" value="F:hydrolase activity"/>
    <property type="evidence" value="ECO:0007669"/>
    <property type="project" value="UniProtKB-KW"/>
</dbReference>
<dbReference type="STRING" id="1186196.SAMN04489841_1108"/>
<sequence>MYLFRQYIDDTLGTIEDVPLSPLYAKAGTEFEHGQLKALLEADVYSVGPDQIEEDTIDTSFDESWSGTSDQQRLVELVDELASGGRDRPIVFFQPTLECTVEAWPICGDADIVLAVPRDDGGERVVEVRVLEIKSSETAKTHHQIQAAVYTLALRELLAGHPVDISATIVTSESGTRLENVVSQTGSIMLGRLPTFELASRENDVRLLLEDGGTLDDVLLYDGSMASSSNDPPFRLDGRCDGCPKQAKCLAYAATNHDLALLGLTEGVQESLREFGIDTLGDLTDLYELPDGDWELSATNYETPTATDPELVARIQRETEISNLLDLVQIAHRFRRELDPQFDDEWDGGPWSEMLLGTGRNLPDDNPYDKDWKTPWEDTKHGYPKGSLVRVYPYVQYDHVRNRVTLLAAKVTCTRYEEEHGDGVFIIARPQSLPQTPSEREAEERRLLESYFDRLGDAIHEVAPDLTDEGENPGEGYVHLYPYSEQQRDALMDAVKRHEDLETSQAIRTLLGYRADIDQEAVSILRSEFRQRHAFRYPGLGLVQTVAQFYSSDREFAWDTHRDSSEESLKTIFGSDFFETAVPYTECGNRILLDFNDGLRVPDDQYLARGESVDGYYPVVGRHAEVLPLEYLYACEEFDVLSPEWADSPEMRERIVQYRHYTDETSPQITLADIEDGVRAVCDAYEYIERCIRDKDAKTPKQPVNVADITENSLGASALQTTCVEYQQLEHGTARRGLENRYRTPLSQRVSSGQAVPFKVTTQPTLGGNGEEPQKVVSGEMLRDLGGDNGDGVRTDTPLSIERGTWVVLTPLTTGSDGTLTEDVEKPQQIANQVLGVVQTADPRSGFVSISIPWDGHRKRKPNMTNHVGWTTDPKEDEKTLITEGAKFVVDEAIDDYAAFRAREALRQARSNDIHNRLLRLYEEHTETALQYETPFCSPDAVDSFLKDFDEVMPFSTNDDQRSFVTRLDHSVAGLQGPPGTGKTTYASTPAILSRVSAFAREGRDFAGVVSAHSNNAVDEIADAVGTAVSNLADRGVCDDLTLVRIRSSESDRSLPENVIDLQYYDDREQWRELYENTMGEEKSEDGEQVLVFATPVTLRNAMNAVADLIDDEAETAEDLFESGGARRFDFALIDEASMLDLPLLFLLGAFLRESRQLLLVGDHRQMQPIQQHDWVSEDRETIEAHTPAVSALDFLRFLRGTAEDTLAHLEREAPDWSDPDDVLPMDRLTTTYRLPQSVAEMETDLFYHKDGIELTSEASAELMPDVRDSSMPEWMHAALDPEARVTLLLHDDDEFTKDSPLEAYLAEQLLDSLPTVSADEEPSSEEVTAGVVVPFRLMRRRLSDELNAPVDTVERFQGDEKDVMVLSMTAGNQGYVNTVSEFLLDANRFNVGASRMKRKLFIVASKSLFRAVSPDVEEYENQKAWKQLYRALGVGERDADANLTVTHQDASELTPGRSVSVEIYNGYRDE</sequence>
<evidence type="ECO:0000256" key="1">
    <source>
        <dbReference type="ARBA" id="ARBA00022741"/>
    </source>
</evidence>
<feature type="domain" description="DNA2/NAM7 helicase-like C-terminal" evidence="5">
    <location>
        <begin position="1228"/>
        <end position="1407"/>
    </location>
</feature>
<accession>A0A1H9CQ83</accession>
<dbReference type="GO" id="GO:0005524">
    <property type="term" value="F:ATP binding"/>
    <property type="evidence" value="ECO:0007669"/>
    <property type="project" value="UniProtKB-KW"/>
</dbReference>
<gene>
    <name evidence="6" type="ORF">SAMN04489841_1108</name>
</gene>
<dbReference type="Gene3D" id="3.40.50.300">
    <property type="entry name" value="P-loop containing nucleotide triphosphate hydrolases"/>
    <property type="match status" value="2"/>
</dbReference>
<proteinExistence type="predicted"/>
<dbReference type="EMBL" id="FOFD01000001">
    <property type="protein sequence ID" value="SEQ02763.1"/>
    <property type="molecule type" value="Genomic_DNA"/>
</dbReference>
<dbReference type="PANTHER" id="PTHR43788:SF8">
    <property type="entry name" value="DNA-BINDING PROTEIN SMUBP-2"/>
    <property type="match status" value="1"/>
</dbReference>
<dbReference type="GO" id="GO:0043139">
    <property type="term" value="F:5'-3' DNA helicase activity"/>
    <property type="evidence" value="ECO:0007669"/>
    <property type="project" value="TreeGrafter"/>
</dbReference>
<dbReference type="Pfam" id="PF13087">
    <property type="entry name" value="AAA_12"/>
    <property type="match status" value="1"/>
</dbReference>
<keyword evidence="1" id="KW-0547">Nucleotide-binding</keyword>
<dbReference type="InterPro" id="IPR050534">
    <property type="entry name" value="Coronavir_polyprotein_1ab"/>
</dbReference>
<dbReference type="Pfam" id="PF13245">
    <property type="entry name" value="AAA_19"/>
    <property type="match status" value="1"/>
</dbReference>
<evidence type="ECO:0000313" key="6">
    <source>
        <dbReference type="EMBL" id="SEQ02763.1"/>
    </source>
</evidence>
<dbReference type="PANTHER" id="PTHR43788">
    <property type="entry name" value="DNA2/NAM7 HELICASE FAMILY MEMBER"/>
    <property type="match status" value="1"/>
</dbReference>
<name>A0A1H9CQ83_9EURY</name>
<organism evidence="6 7">
    <name type="scientific">Natrinema salaciae</name>
    <dbReference type="NCBI Taxonomy" id="1186196"/>
    <lineage>
        <taxon>Archaea</taxon>
        <taxon>Methanobacteriati</taxon>
        <taxon>Methanobacteriota</taxon>
        <taxon>Stenosarchaea group</taxon>
        <taxon>Halobacteria</taxon>
        <taxon>Halobacteriales</taxon>
        <taxon>Natrialbaceae</taxon>
        <taxon>Natrinema</taxon>
    </lineage>
</organism>
<dbReference type="CDD" id="cd18808">
    <property type="entry name" value="SF1_C_Upf1"/>
    <property type="match status" value="1"/>
</dbReference>